<dbReference type="OrthoDB" id="4177236at2759"/>
<dbReference type="PANTHER" id="PTHR21310:SF48">
    <property type="entry name" value="AMINOGLYCOSIDE PHOSPHOTRANSFERASE DOMAIN-CONTAINING PROTEIN"/>
    <property type="match status" value="1"/>
</dbReference>
<gene>
    <name evidence="2" type="ORF">AYL99_06485</name>
</gene>
<organism evidence="2 3">
    <name type="scientific">Fonsecaea erecta</name>
    <dbReference type="NCBI Taxonomy" id="1367422"/>
    <lineage>
        <taxon>Eukaryota</taxon>
        <taxon>Fungi</taxon>
        <taxon>Dikarya</taxon>
        <taxon>Ascomycota</taxon>
        <taxon>Pezizomycotina</taxon>
        <taxon>Eurotiomycetes</taxon>
        <taxon>Chaetothyriomycetidae</taxon>
        <taxon>Chaetothyriales</taxon>
        <taxon>Herpotrichiellaceae</taxon>
        <taxon>Fonsecaea</taxon>
    </lineage>
</organism>
<evidence type="ECO:0000313" key="3">
    <source>
        <dbReference type="Proteomes" id="UP000078343"/>
    </source>
</evidence>
<evidence type="ECO:0000313" key="2">
    <source>
        <dbReference type="EMBL" id="OAP59187.1"/>
    </source>
</evidence>
<keyword evidence="3" id="KW-1185">Reference proteome</keyword>
<protein>
    <recommendedName>
        <fullName evidence="1">Aminoglycoside phosphotransferase domain-containing protein</fullName>
    </recommendedName>
</protein>
<dbReference type="Proteomes" id="UP000078343">
    <property type="component" value="Unassembled WGS sequence"/>
</dbReference>
<dbReference type="InterPro" id="IPR051678">
    <property type="entry name" value="AGP_Transferase"/>
</dbReference>
<dbReference type="CDD" id="cd05120">
    <property type="entry name" value="APH_ChoK_like"/>
    <property type="match status" value="1"/>
</dbReference>
<name>A0A178ZHA6_9EURO</name>
<sequence length="290" mass="33616">MATRPALPYFAPPDQLPAPLPTVAEILASTQWMTRWTGEPLPHVVRVGEHFVAKFGPGIRLREGENMLFVQQSTSILVPTVYALFHDDATGNNFIIMEYVPGQGLDKYWKTADHSGKEAVVKQLRRYFDELRSIPSPGYFGGLWRQPILDLTATGFNEALEKGDVLPCETQEQYIDITLQNANARFPKKNRWHLEFRKHMFHSVFRGRDSVFTHGDCHPSNFFVRHDNTMVLIDWQWASWCPSYAEYCSAMTSCDEETDWALWIPRFLDEHIAELGWMFHLLAWLRYDGF</sequence>
<feature type="domain" description="Aminoglycoside phosphotransferase" evidence="1">
    <location>
        <begin position="62"/>
        <end position="269"/>
    </location>
</feature>
<dbReference type="EMBL" id="LVYI01000005">
    <property type="protein sequence ID" value="OAP59187.1"/>
    <property type="molecule type" value="Genomic_DNA"/>
</dbReference>
<accession>A0A178ZHA6</accession>
<comment type="caution">
    <text evidence="2">The sequence shown here is derived from an EMBL/GenBank/DDBJ whole genome shotgun (WGS) entry which is preliminary data.</text>
</comment>
<dbReference type="STRING" id="1367422.A0A178ZHA6"/>
<dbReference type="SUPFAM" id="SSF56112">
    <property type="entry name" value="Protein kinase-like (PK-like)"/>
    <property type="match status" value="1"/>
</dbReference>
<dbReference type="Gene3D" id="3.90.1200.10">
    <property type="match status" value="1"/>
</dbReference>
<dbReference type="RefSeq" id="XP_018692554.1">
    <property type="nucleotide sequence ID" value="XM_018837994.1"/>
</dbReference>
<evidence type="ECO:0000259" key="1">
    <source>
        <dbReference type="Pfam" id="PF01636"/>
    </source>
</evidence>
<reference evidence="2 3" key="1">
    <citation type="submission" date="2016-04" db="EMBL/GenBank/DDBJ databases">
        <title>Draft genome of Fonsecaea erecta CBS 125763.</title>
        <authorList>
            <person name="Weiss V.A."/>
            <person name="Vicente V.A."/>
            <person name="Raittz R.T."/>
            <person name="Moreno L.F."/>
            <person name="De Souza E.M."/>
            <person name="Pedrosa F.O."/>
            <person name="Steffens M.B."/>
            <person name="Faoro H."/>
            <person name="Tadra-Sfeir M.Z."/>
            <person name="Najafzadeh M.J."/>
            <person name="Felipe M.S."/>
            <person name="Teixeira M."/>
            <person name="Sun J."/>
            <person name="Xi L."/>
            <person name="Gomes R."/>
            <person name="De Azevedo C.M."/>
            <person name="Salgado C.G."/>
            <person name="Da Silva M.B."/>
            <person name="Nascimento M.F."/>
            <person name="Queiroz-Telles F."/>
            <person name="Attili D.S."/>
            <person name="Gorbushina A."/>
        </authorList>
    </citation>
    <scope>NUCLEOTIDE SEQUENCE [LARGE SCALE GENOMIC DNA]</scope>
    <source>
        <strain evidence="2 3">CBS 125763</strain>
    </source>
</reference>
<dbReference type="GeneID" id="30010653"/>
<dbReference type="PANTHER" id="PTHR21310">
    <property type="entry name" value="AMINOGLYCOSIDE PHOSPHOTRANSFERASE-RELATED-RELATED"/>
    <property type="match status" value="1"/>
</dbReference>
<dbReference type="AlphaFoldDB" id="A0A178ZHA6"/>
<dbReference type="InterPro" id="IPR011009">
    <property type="entry name" value="Kinase-like_dom_sf"/>
</dbReference>
<dbReference type="InterPro" id="IPR002575">
    <property type="entry name" value="Aminoglycoside_PTrfase"/>
</dbReference>
<dbReference type="Pfam" id="PF01636">
    <property type="entry name" value="APH"/>
    <property type="match status" value="1"/>
</dbReference>
<proteinExistence type="predicted"/>